<gene>
    <name evidence="2" type="ORF">RGE70_08090</name>
</gene>
<evidence type="ECO:0000256" key="1">
    <source>
        <dbReference type="SAM" id="SignalP"/>
    </source>
</evidence>
<accession>A0ABZ0K2J4</accession>
<organism evidence="2 3">
    <name type="scientific">Shewanella youngdeokensis</name>
    <dbReference type="NCBI Taxonomy" id="2999068"/>
    <lineage>
        <taxon>Bacteria</taxon>
        <taxon>Pseudomonadati</taxon>
        <taxon>Pseudomonadota</taxon>
        <taxon>Gammaproteobacteria</taxon>
        <taxon>Alteromonadales</taxon>
        <taxon>Shewanellaceae</taxon>
        <taxon>Shewanella</taxon>
    </lineage>
</organism>
<reference evidence="2 3" key="1">
    <citation type="submission" date="2023-10" db="EMBL/GenBank/DDBJ databases">
        <title>Complete genome sequence of Shewanella sp. DAU334.</title>
        <authorList>
            <person name="Lee Y.-S."/>
            <person name="Jeong H.-R."/>
            <person name="Hwang E.-J."/>
            <person name="Choi Y.-L."/>
            <person name="Kim G.-D."/>
        </authorList>
    </citation>
    <scope>NUCLEOTIDE SEQUENCE [LARGE SCALE GENOMIC DNA]</scope>
    <source>
        <strain evidence="2 3">DAU334</strain>
    </source>
</reference>
<evidence type="ECO:0008006" key="4">
    <source>
        <dbReference type="Google" id="ProtNLM"/>
    </source>
</evidence>
<keyword evidence="3" id="KW-1185">Reference proteome</keyword>
<dbReference type="EMBL" id="CP136522">
    <property type="protein sequence ID" value="WOT06696.1"/>
    <property type="molecule type" value="Genomic_DNA"/>
</dbReference>
<keyword evidence="1" id="KW-0732">Signal</keyword>
<feature type="chain" id="PRO_5045623862" description="Outer membrane protein beta-barrel domain-containing protein" evidence="1">
    <location>
        <begin position="21"/>
        <end position="233"/>
    </location>
</feature>
<protein>
    <recommendedName>
        <fullName evidence="4">Outer membrane protein beta-barrel domain-containing protein</fullName>
    </recommendedName>
</protein>
<dbReference type="Proteomes" id="UP001529491">
    <property type="component" value="Chromosome"/>
</dbReference>
<name>A0ABZ0K2J4_9GAMM</name>
<evidence type="ECO:0000313" key="3">
    <source>
        <dbReference type="Proteomes" id="UP001529491"/>
    </source>
</evidence>
<proteinExistence type="predicted"/>
<sequence length="233" mass="25800">MKSVTAAILLLAFTTSTAFGSDTDQTDQTEQKQEIDMSDPTSVFTAVGLQGGTNGMQVFGQFGYSPENGRKHMGFVEYRNDDNLNNYRMRYFTPGASGLGVFADVSRSEHNVAGEDVAMNTAMAGLMQVLPINDKITLYPSLLAGSIWSNDKNAGQDVYNTTTIITLNTYATYAVNDKVWLMLNPVYTYGIDGEDTRDIYLEFALGYRLSKTETVRLHASNGNDVWFNYTQAF</sequence>
<feature type="signal peptide" evidence="1">
    <location>
        <begin position="1"/>
        <end position="20"/>
    </location>
</feature>
<evidence type="ECO:0000313" key="2">
    <source>
        <dbReference type="EMBL" id="WOT06696.1"/>
    </source>
</evidence>
<dbReference type="RefSeq" id="WP_310470970.1">
    <property type="nucleotide sequence ID" value="NZ_CP136522.1"/>
</dbReference>